<dbReference type="Pfam" id="PF00248">
    <property type="entry name" value="Aldo_ket_red"/>
    <property type="match status" value="1"/>
</dbReference>
<proteinExistence type="predicted"/>
<dbReference type="PANTHER" id="PTHR43312:SF1">
    <property type="entry name" value="NADP-DEPENDENT OXIDOREDUCTASE DOMAIN-CONTAINING PROTEIN"/>
    <property type="match status" value="1"/>
</dbReference>
<dbReference type="PANTHER" id="PTHR43312">
    <property type="entry name" value="D-THREO-ALDOSE 1-DEHYDROGENASE"/>
    <property type="match status" value="1"/>
</dbReference>
<dbReference type="InterPro" id="IPR023210">
    <property type="entry name" value="NADP_OxRdtase_dom"/>
</dbReference>
<protein>
    <submittedName>
        <fullName evidence="2">Aldo/keto reductase</fullName>
    </submittedName>
</protein>
<name>A0ABT5ESU8_9BACT</name>
<dbReference type="Gene3D" id="3.20.20.100">
    <property type="entry name" value="NADP-dependent oxidoreductase domain"/>
    <property type="match status" value="1"/>
</dbReference>
<sequence length="261" mass="28658">MNDWLHATPSALRGKRAFRLGLAANYGIDEDGVRAALDRGVNVFLWTSGNKGMRAPVKAAMGARRDEVSVIGFAKIGWFGWGVRSGAEKLLRELGTDHLDVYLLGWLGTGSAWTEATQKELLHLRESGKVRAIGVSIHDRPRAGTLAADSPLDLLMLRYNAAHPGAERDVFPHVKDHAPSVLAYTATAWRKLLKRPKGWDGPVMSAGDCYRFQLSSPHVDMALTGPKNRAELEDNLAALEKGPLTEDEVKWMRAFGRTVHG</sequence>
<organism evidence="2 3">
    <name type="scientific">Polyangium mundeleinium</name>
    <dbReference type="NCBI Taxonomy" id="2995306"/>
    <lineage>
        <taxon>Bacteria</taxon>
        <taxon>Pseudomonadati</taxon>
        <taxon>Myxococcota</taxon>
        <taxon>Polyangia</taxon>
        <taxon>Polyangiales</taxon>
        <taxon>Polyangiaceae</taxon>
        <taxon>Polyangium</taxon>
    </lineage>
</organism>
<gene>
    <name evidence="2" type="ORF">POL67_24055</name>
</gene>
<dbReference type="RefSeq" id="WP_271920923.1">
    <property type="nucleotide sequence ID" value="NZ_JAQNDO010000001.1"/>
</dbReference>
<feature type="domain" description="NADP-dependent oxidoreductase" evidence="1">
    <location>
        <begin position="84"/>
        <end position="188"/>
    </location>
</feature>
<dbReference type="Proteomes" id="UP001221411">
    <property type="component" value="Unassembled WGS sequence"/>
</dbReference>
<reference evidence="2 3" key="1">
    <citation type="submission" date="2022-11" db="EMBL/GenBank/DDBJ databases">
        <title>Minimal conservation of predation-associated metabolite biosynthetic gene clusters underscores biosynthetic potential of Myxococcota including descriptions for ten novel species: Archangium lansinium sp. nov., Myxococcus landrumus sp. nov., Nannocystis bai.</title>
        <authorList>
            <person name="Ahearne A."/>
            <person name="Stevens C."/>
            <person name="Dowd S."/>
        </authorList>
    </citation>
    <scope>NUCLEOTIDE SEQUENCE [LARGE SCALE GENOMIC DNA]</scope>
    <source>
        <strain evidence="2 3">RJM3</strain>
    </source>
</reference>
<dbReference type="InterPro" id="IPR053135">
    <property type="entry name" value="AKR2_Oxidoreductase"/>
</dbReference>
<keyword evidence="3" id="KW-1185">Reference proteome</keyword>
<evidence type="ECO:0000313" key="3">
    <source>
        <dbReference type="Proteomes" id="UP001221411"/>
    </source>
</evidence>
<dbReference type="EMBL" id="JAQNDO010000001">
    <property type="protein sequence ID" value="MDC0744427.1"/>
    <property type="molecule type" value="Genomic_DNA"/>
</dbReference>
<dbReference type="SUPFAM" id="SSF51430">
    <property type="entry name" value="NAD(P)-linked oxidoreductase"/>
    <property type="match status" value="1"/>
</dbReference>
<evidence type="ECO:0000259" key="1">
    <source>
        <dbReference type="Pfam" id="PF00248"/>
    </source>
</evidence>
<dbReference type="InterPro" id="IPR036812">
    <property type="entry name" value="NAD(P)_OxRdtase_dom_sf"/>
</dbReference>
<comment type="caution">
    <text evidence="2">The sequence shown here is derived from an EMBL/GenBank/DDBJ whole genome shotgun (WGS) entry which is preliminary data.</text>
</comment>
<accession>A0ABT5ESU8</accession>
<evidence type="ECO:0000313" key="2">
    <source>
        <dbReference type="EMBL" id="MDC0744427.1"/>
    </source>
</evidence>